<evidence type="ECO:0000256" key="1">
    <source>
        <dbReference type="SAM" id="MobiDB-lite"/>
    </source>
</evidence>
<reference evidence="2 3" key="1">
    <citation type="submission" date="2015-12" db="EMBL/GenBank/DDBJ databases">
        <title>The genome of Folsomia candida.</title>
        <authorList>
            <person name="Faddeeva A."/>
            <person name="Derks M.F."/>
            <person name="Anvar Y."/>
            <person name="Smit S."/>
            <person name="Van Straalen N."/>
            <person name="Roelofs D."/>
        </authorList>
    </citation>
    <scope>NUCLEOTIDE SEQUENCE [LARGE SCALE GENOMIC DNA]</scope>
    <source>
        <strain evidence="2 3">VU population</strain>
        <tissue evidence="2">Whole body</tissue>
    </source>
</reference>
<dbReference type="Proteomes" id="UP000198287">
    <property type="component" value="Unassembled WGS sequence"/>
</dbReference>
<name>A0A226E5F9_FOLCA</name>
<dbReference type="AlphaFoldDB" id="A0A226E5F9"/>
<proteinExistence type="predicted"/>
<dbReference type="Pfam" id="PF09778">
    <property type="entry name" value="Guanylate_cyc_2"/>
    <property type="match status" value="1"/>
</dbReference>
<dbReference type="InterPro" id="IPR018616">
    <property type="entry name" value="GUCD1"/>
</dbReference>
<evidence type="ECO:0000313" key="3">
    <source>
        <dbReference type="Proteomes" id="UP000198287"/>
    </source>
</evidence>
<dbReference type="PANTHER" id="PTHR31400:SF1">
    <property type="entry name" value="PROTEIN GUCD1"/>
    <property type="match status" value="1"/>
</dbReference>
<dbReference type="PANTHER" id="PTHR31400">
    <property type="entry name" value="GUANYLYL CYCLASE DOMAIN CONTAINING PROTEIN 1 GUCD1"/>
    <property type="match status" value="1"/>
</dbReference>
<protein>
    <submittedName>
        <fullName evidence="2">Protein GUCD1</fullName>
    </submittedName>
</protein>
<keyword evidence="3" id="KW-1185">Reference proteome</keyword>
<dbReference type="InterPro" id="IPR038765">
    <property type="entry name" value="Papain-like_cys_pep_sf"/>
</dbReference>
<sequence>MLNIVQKKGQTTQEKRNIMETEEDFHEDMVIISNSLSSSKKDSPESSSLSPSPPPLLGSRPRRIDSLGDINISLSNHKVIENNHKFAISSIQNSPRVMRAAVITYDRPYENRKSSEDLLAIRSSLGGAASRSLDPNTWAQVAIPIDLEPFLHPEKLFVYPVVDSPKKRSVDFLLDIPRILHNLEHHTQSSDWDCGISCVAMCLGKEQRHHFLSHLKWFSCNPETGFEKSTWTIDLAYILSYYGVKHEMFTMCMGVNPDLKNEQFYKGAIDKDKSRVVNLFRNPEKYGIKVTQRSLAIEDIFYYLARSGPVIALVNANLLNCLSCRWNFFIVCRYLCCDQYQGHFIVLVGYSVEKKVVYYRNPSLSDRICQISVSDFEEARMSFGTDEDLIAIRLKS</sequence>
<evidence type="ECO:0000313" key="2">
    <source>
        <dbReference type="EMBL" id="OXA52530.1"/>
    </source>
</evidence>
<gene>
    <name evidence="2" type="ORF">Fcan01_12472</name>
</gene>
<feature type="region of interest" description="Disordered" evidence="1">
    <location>
        <begin position="1"/>
        <end position="62"/>
    </location>
</feature>
<comment type="caution">
    <text evidence="2">The sequence shown here is derived from an EMBL/GenBank/DDBJ whole genome shotgun (WGS) entry which is preliminary data.</text>
</comment>
<dbReference type="Gene3D" id="3.90.70.10">
    <property type="entry name" value="Cysteine proteinases"/>
    <property type="match status" value="1"/>
</dbReference>
<dbReference type="EMBL" id="LNIX01000006">
    <property type="protein sequence ID" value="OXA52530.1"/>
    <property type="molecule type" value="Genomic_DNA"/>
</dbReference>
<dbReference type="OrthoDB" id="206796at2759"/>
<accession>A0A226E5F9</accession>
<organism evidence="2 3">
    <name type="scientific">Folsomia candida</name>
    <name type="common">Springtail</name>
    <dbReference type="NCBI Taxonomy" id="158441"/>
    <lineage>
        <taxon>Eukaryota</taxon>
        <taxon>Metazoa</taxon>
        <taxon>Ecdysozoa</taxon>
        <taxon>Arthropoda</taxon>
        <taxon>Hexapoda</taxon>
        <taxon>Collembola</taxon>
        <taxon>Entomobryomorpha</taxon>
        <taxon>Isotomoidea</taxon>
        <taxon>Isotomidae</taxon>
        <taxon>Proisotominae</taxon>
        <taxon>Folsomia</taxon>
    </lineage>
</organism>
<dbReference type="SUPFAM" id="SSF54001">
    <property type="entry name" value="Cysteine proteinases"/>
    <property type="match status" value="1"/>
</dbReference>